<feature type="binding site" evidence="4">
    <location>
        <position position="208"/>
    </location>
    <ligand>
        <name>Zn(2+)</name>
        <dbReference type="ChEBI" id="CHEBI:29105"/>
        <label>2</label>
    </ligand>
</feature>
<name>A0A9D2B3Z7_9FIRM</name>
<comment type="cofactor">
    <cofactor evidence="4">
        <name>a divalent metal cation</name>
        <dbReference type="ChEBI" id="CHEBI:60240"/>
    </cofactor>
    <text evidence="4">Binds 2 divalent metal cations per subunit.</text>
</comment>
<comment type="caution">
    <text evidence="6">The sequence shown here is derived from an EMBL/GenBank/DDBJ whole genome shotgun (WGS) entry which is preliminary data.</text>
</comment>
<comment type="similarity">
    <text evidence="5">Belongs to the metallo-dependent hydrolases superfamily. Phosphotriesterase family.</text>
</comment>
<dbReference type="EMBL" id="DXEX01000169">
    <property type="protein sequence ID" value="HIX59589.1"/>
    <property type="molecule type" value="Genomic_DNA"/>
</dbReference>
<reference evidence="6" key="1">
    <citation type="journal article" date="2021" name="PeerJ">
        <title>Extensive microbial diversity within the chicken gut microbiome revealed by metagenomics and culture.</title>
        <authorList>
            <person name="Gilroy R."/>
            <person name="Ravi A."/>
            <person name="Getino M."/>
            <person name="Pursley I."/>
            <person name="Horton D.L."/>
            <person name="Alikhan N.F."/>
            <person name="Baker D."/>
            <person name="Gharbi K."/>
            <person name="Hall N."/>
            <person name="Watson M."/>
            <person name="Adriaenssens E.M."/>
            <person name="Foster-Nyarko E."/>
            <person name="Jarju S."/>
            <person name="Secka A."/>
            <person name="Antonio M."/>
            <person name="Oren A."/>
            <person name="Chaudhuri R.R."/>
            <person name="La Ragione R."/>
            <person name="Hildebrand F."/>
            <person name="Pallen M.J."/>
        </authorList>
    </citation>
    <scope>NUCLEOTIDE SEQUENCE</scope>
    <source>
        <strain evidence="6">ChiSjej1B19-8411</strain>
    </source>
</reference>
<feature type="binding site" evidence="4">
    <location>
        <position position="266"/>
    </location>
    <ligand>
        <name>Zn(2+)</name>
        <dbReference type="ChEBI" id="CHEBI:29105"/>
        <label>1</label>
    </ligand>
</feature>
<evidence type="ECO:0000313" key="7">
    <source>
        <dbReference type="Proteomes" id="UP000886817"/>
    </source>
</evidence>
<dbReference type="PANTHER" id="PTHR10819">
    <property type="entry name" value="PHOSPHOTRIESTERASE-RELATED"/>
    <property type="match status" value="1"/>
</dbReference>
<organism evidence="6 7">
    <name type="scientific">Candidatus Blautia gallistercoris</name>
    <dbReference type="NCBI Taxonomy" id="2838490"/>
    <lineage>
        <taxon>Bacteria</taxon>
        <taxon>Bacillati</taxon>
        <taxon>Bacillota</taxon>
        <taxon>Clostridia</taxon>
        <taxon>Lachnospirales</taxon>
        <taxon>Lachnospiraceae</taxon>
        <taxon>Blautia</taxon>
    </lineage>
</organism>
<dbReference type="Proteomes" id="UP000886817">
    <property type="component" value="Unassembled WGS sequence"/>
</dbReference>
<dbReference type="InterPro" id="IPR001559">
    <property type="entry name" value="Phosphotriesterase"/>
</dbReference>
<dbReference type="PANTHER" id="PTHR10819:SF3">
    <property type="entry name" value="PHOSPHOTRIESTERASE-RELATED PROTEIN"/>
    <property type="match status" value="1"/>
</dbReference>
<feature type="binding site" evidence="4">
    <location>
        <position position="180"/>
    </location>
    <ligand>
        <name>Zn(2+)</name>
        <dbReference type="ChEBI" id="CHEBI:29105"/>
        <label>2</label>
    </ligand>
</feature>
<evidence type="ECO:0000256" key="3">
    <source>
        <dbReference type="PIRSR" id="PIRSR601559-50"/>
    </source>
</evidence>
<dbReference type="AlphaFoldDB" id="A0A9D2B3Z7"/>
<dbReference type="Pfam" id="PF02126">
    <property type="entry name" value="PTE"/>
    <property type="match status" value="1"/>
</dbReference>
<feature type="binding site" evidence="4">
    <location>
        <position position="22"/>
    </location>
    <ligand>
        <name>Zn(2+)</name>
        <dbReference type="ChEBI" id="CHEBI:29105"/>
        <label>1</label>
    </ligand>
</feature>
<dbReference type="SUPFAM" id="SSF51556">
    <property type="entry name" value="Metallo-dependent hydrolases"/>
    <property type="match status" value="1"/>
</dbReference>
<evidence type="ECO:0000256" key="4">
    <source>
        <dbReference type="PIRSR" id="PIRSR601559-51"/>
    </source>
</evidence>
<evidence type="ECO:0000256" key="5">
    <source>
        <dbReference type="PROSITE-ProRule" id="PRU00679"/>
    </source>
</evidence>
<gene>
    <name evidence="6" type="ORF">IAA45_07740</name>
</gene>
<keyword evidence="1 4" id="KW-0479">Metal-binding</keyword>
<feature type="binding site" description="via carbamate group" evidence="4">
    <location>
        <position position="147"/>
    </location>
    <ligand>
        <name>Zn(2+)</name>
        <dbReference type="ChEBI" id="CHEBI:29105"/>
        <label>2</label>
    </ligand>
</feature>
<dbReference type="PROSITE" id="PS51347">
    <property type="entry name" value="PHOSPHOTRIESTERASE_2"/>
    <property type="match status" value="1"/>
</dbReference>
<feature type="modified residue" description="N6-carboxylysine" evidence="3 5">
    <location>
        <position position="147"/>
    </location>
</feature>
<protein>
    <submittedName>
        <fullName evidence="6">Phosphotriesterase</fullName>
    </submittedName>
</protein>
<dbReference type="GO" id="GO:0016787">
    <property type="term" value="F:hydrolase activity"/>
    <property type="evidence" value="ECO:0007669"/>
    <property type="project" value="UniProtKB-KW"/>
</dbReference>
<feature type="binding site" evidence="4">
    <location>
        <position position="24"/>
    </location>
    <ligand>
        <name>Zn(2+)</name>
        <dbReference type="ChEBI" id="CHEBI:29105"/>
        <label>1</label>
    </ligand>
</feature>
<accession>A0A9D2B3Z7</accession>
<dbReference type="PIRSF" id="PIRSF016839">
    <property type="entry name" value="PhP"/>
    <property type="match status" value="1"/>
</dbReference>
<proteinExistence type="inferred from homology"/>
<evidence type="ECO:0000256" key="2">
    <source>
        <dbReference type="ARBA" id="ARBA00022801"/>
    </source>
</evidence>
<feature type="binding site" description="via carbamate group" evidence="4">
    <location>
        <position position="147"/>
    </location>
    <ligand>
        <name>Zn(2+)</name>
        <dbReference type="ChEBI" id="CHEBI:29105"/>
        <label>1</label>
    </ligand>
</feature>
<dbReference type="GO" id="GO:0008270">
    <property type="term" value="F:zinc ion binding"/>
    <property type="evidence" value="ECO:0007669"/>
    <property type="project" value="InterPro"/>
</dbReference>
<dbReference type="InterPro" id="IPR032466">
    <property type="entry name" value="Metal_Hydrolase"/>
</dbReference>
<dbReference type="Gene3D" id="3.20.20.140">
    <property type="entry name" value="Metal-dependent hydrolases"/>
    <property type="match status" value="1"/>
</dbReference>
<evidence type="ECO:0000313" key="6">
    <source>
        <dbReference type="EMBL" id="HIX59589.1"/>
    </source>
</evidence>
<reference evidence="6" key="2">
    <citation type="submission" date="2021-04" db="EMBL/GenBank/DDBJ databases">
        <authorList>
            <person name="Gilroy R."/>
        </authorList>
    </citation>
    <scope>NUCLEOTIDE SEQUENCE</scope>
    <source>
        <strain evidence="6">ChiSjej1B19-8411</strain>
    </source>
</reference>
<keyword evidence="2" id="KW-0378">Hydrolase</keyword>
<evidence type="ECO:0000256" key="1">
    <source>
        <dbReference type="ARBA" id="ARBA00022723"/>
    </source>
</evidence>
<sequence>MKTITTVLGRQNPENLGFCHCHEHLMLSKGVSFERNPALCMEDVEKSTQEALLFRQAGGKTIIEAQPGGCNRMESALHKIAEASGLNIIASTGFHKLIFYPEDHWLYTADEEFLYNFYVHELTEGMYTDIDHTFHDTTAPFCAGIVKTALDTEGLTPVYRKLFTAAARASITADVPLMVHIEQKSRPDELLAFLLELGVPAKRIIFCHMDRSVEDLSYYTQFLEQGITLEFDTIGRFKYHSDEDEVQLFRTLLDHGYEDQLLFSLDTTAARLKSYTPDAVGLDYILTVFLPALKEAGVTDAQIRKISHDNCVHVFTD</sequence>